<name>A0A0G0NUM0_9BACT</name>
<organism evidence="2 3">
    <name type="scientific">Candidatus Curtissbacteria bacterium GW2011_GWC2_38_9</name>
    <dbReference type="NCBI Taxonomy" id="1618414"/>
    <lineage>
        <taxon>Bacteria</taxon>
        <taxon>Candidatus Curtissiibacteriota</taxon>
    </lineage>
</organism>
<dbReference type="Pfam" id="PF21694">
    <property type="entry name" value="DNA_pol3_delta_C"/>
    <property type="match status" value="1"/>
</dbReference>
<evidence type="ECO:0000259" key="1">
    <source>
        <dbReference type="Pfam" id="PF21694"/>
    </source>
</evidence>
<feature type="domain" description="DNA polymerase III delta subunit-like C-terminal" evidence="1">
    <location>
        <begin position="154"/>
        <end position="227"/>
    </location>
</feature>
<sequence>MIFVLHGNDIDASYERLSKILLGYLNFQKIRLTQKESSDAFYLAVFSKDLTGVSKIVICENYLSDKRVDHKILKVIPKEAEVIFWEDQQIDSDLIKKLPQYTRVELFKPKAKIFWFLDSISNQSRFTLEKFWGLNFSSEDKVIWQLTNRMLLLMLAKKGADLQTASKIIGKSLNDWQWQKILNQSKQFTFETLYAIYNAILKLDYMIKSGSTNLNENTLVSLLLLKYLGK</sequence>
<dbReference type="SUPFAM" id="SSF48019">
    <property type="entry name" value="post-AAA+ oligomerization domain-like"/>
    <property type="match status" value="1"/>
</dbReference>
<dbReference type="AlphaFoldDB" id="A0A0G0NUM0"/>
<proteinExistence type="predicted"/>
<dbReference type="EMBL" id="LBVP01000011">
    <property type="protein sequence ID" value="KKQ89559.1"/>
    <property type="molecule type" value="Genomic_DNA"/>
</dbReference>
<dbReference type="Gene3D" id="1.20.272.10">
    <property type="match status" value="1"/>
</dbReference>
<accession>A0A0G0NUM0</accession>
<evidence type="ECO:0000313" key="3">
    <source>
        <dbReference type="Proteomes" id="UP000034893"/>
    </source>
</evidence>
<comment type="caution">
    <text evidence="2">The sequence shown here is derived from an EMBL/GenBank/DDBJ whole genome shotgun (WGS) entry which is preliminary data.</text>
</comment>
<dbReference type="InterPro" id="IPR008921">
    <property type="entry name" value="DNA_pol3_clamp-load_cplx_C"/>
</dbReference>
<dbReference type="GO" id="GO:0006260">
    <property type="term" value="P:DNA replication"/>
    <property type="evidence" value="ECO:0007669"/>
    <property type="project" value="InterPro"/>
</dbReference>
<dbReference type="InterPro" id="IPR048466">
    <property type="entry name" value="DNA_pol3_delta-like_C"/>
</dbReference>
<dbReference type="GO" id="GO:0003677">
    <property type="term" value="F:DNA binding"/>
    <property type="evidence" value="ECO:0007669"/>
    <property type="project" value="InterPro"/>
</dbReference>
<evidence type="ECO:0000313" key="2">
    <source>
        <dbReference type="EMBL" id="KKQ89559.1"/>
    </source>
</evidence>
<protein>
    <recommendedName>
        <fullName evidence="1">DNA polymerase III delta subunit-like C-terminal domain-containing protein</fullName>
    </recommendedName>
</protein>
<gene>
    <name evidence="2" type="ORF">UT12_C0011G0015</name>
</gene>
<dbReference type="Proteomes" id="UP000034893">
    <property type="component" value="Unassembled WGS sequence"/>
</dbReference>
<reference evidence="2 3" key="1">
    <citation type="journal article" date="2015" name="Nature">
        <title>rRNA introns, odd ribosomes, and small enigmatic genomes across a large radiation of phyla.</title>
        <authorList>
            <person name="Brown C.T."/>
            <person name="Hug L.A."/>
            <person name="Thomas B.C."/>
            <person name="Sharon I."/>
            <person name="Castelle C.J."/>
            <person name="Singh A."/>
            <person name="Wilkins M.J."/>
            <person name="Williams K.H."/>
            <person name="Banfield J.F."/>
        </authorList>
    </citation>
    <scope>NUCLEOTIDE SEQUENCE [LARGE SCALE GENOMIC DNA]</scope>
</reference>